<dbReference type="AlphaFoldDB" id="A0A8D8WFY6"/>
<reference evidence="1" key="1">
    <citation type="submission" date="2021-05" db="EMBL/GenBank/DDBJ databases">
        <authorList>
            <person name="Alioto T."/>
            <person name="Alioto T."/>
            <person name="Gomez Garrido J."/>
        </authorList>
    </citation>
    <scope>NUCLEOTIDE SEQUENCE</scope>
</reference>
<protein>
    <submittedName>
        <fullName evidence="1">Uncharacterized protein</fullName>
    </submittedName>
</protein>
<organism evidence="1">
    <name type="scientific">Cacopsylla melanoneura</name>
    <dbReference type="NCBI Taxonomy" id="428564"/>
    <lineage>
        <taxon>Eukaryota</taxon>
        <taxon>Metazoa</taxon>
        <taxon>Ecdysozoa</taxon>
        <taxon>Arthropoda</taxon>
        <taxon>Hexapoda</taxon>
        <taxon>Insecta</taxon>
        <taxon>Pterygota</taxon>
        <taxon>Neoptera</taxon>
        <taxon>Paraneoptera</taxon>
        <taxon>Hemiptera</taxon>
        <taxon>Sternorrhyncha</taxon>
        <taxon>Psylloidea</taxon>
        <taxon>Psyllidae</taxon>
        <taxon>Psyllinae</taxon>
        <taxon>Cacopsylla</taxon>
    </lineage>
</organism>
<evidence type="ECO:0000313" key="1">
    <source>
        <dbReference type="EMBL" id="CAG6656479.1"/>
    </source>
</evidence>
<sequence length="114" mass="13807">MCYTSYERRQTSYYYLCGPELRGTKYRTVVDIEICPLRVVGSRHIFFLVCFSCFRSLRRLTFLKHFNPLKFWAKTDRFCKIQKSENKAKKEQFWPYAMVQIFRKKCVVSICSEN</sequence>
<accession>A0A8D8WFY6</accession>
<dbReference type="EMBL" id="HBUF01185048">
    <property type="protein sequence ID" value="CAG6656479.1"/>
    <property type="molecule type" value="Transcribed_RNA"/>
</dbReference>
<proteinExistence type="predicted"/>
<name>A0A8D8WFY6_9HEMI</name>